<reference evidence="1" key="1">
    <citation type="submission" date="2022-10" db="EMBL/GenBank/DDBJ databases">
        <title>The complete genomes of actinobacterial strains from the NBC collection.</title>
        <authorList>
            <person name="Joergensen T.S."/>
            <person name="Alvarez Arevalo M."/>
            <person name="Sterndorff E.B."/>
            <person name="Faurdal D."/>
            <person name="Vuksanovic O."/>
            <person name="Mourched A.-S."/>
            <person name="Charusanti P."/>
            <person name="Shaw S."/>
            <person name="Blin K."/>
            <person name="Weber T."/>
        </authorList>
    </citation>
    <scope>NUCLEOTIDE SEQUENCE</scope>
    <source>
        <strain evidence="1">NBC_01401</strain>
    </source>
</reference>
<accession>A0AAU3GKH1</accession>
<protein>
    <submittedName>
        <fullName evidence="1">Uncharacterized protein</fullName>
    </submittedName>
</protein>
<evidence type="ECO:0000313" key="1">
    <source>
        <dbReference type="EMBL" id="WTY93444.1"/>
    </source>
</evidence>
<sequence>MLLLDMVQEAAGRWHIRTDRFHPHGFSGGGQFARRSFCLHRLGELRENWDRHGIATQLDVVSGEGHSDLAVVPTVLSFLAEQIEASAGRPHTPAASQR</sequence>
<gene>
    <name evidence="1" type="ORF">OG626_00395</name>
</gene>
<name>A0AAU3GKH1_9ACTN</name>
<organism evidence="1">
    <name type="scientific">Streptomyces sp. NBC_01401</name>
    <dbReference type="NCBI Taxonomy" id="2903854"/>
    <lineage>
        <taxon>Bacteria</taxon>
        <taxon>Bacillati</taxon>
        <taxon>Actinomycetota</taxon>
        <taxon>Actinomycetes</taxon>
        <taxon>Kitasatosporales</taxon>
        <taxon>Streptomycetaceae</taxon>
        <taxon>Streptomyces</taxon>
    </lineage>
</organism>
<dbReference type="AlphaFoldDB" id="A0AAU3GKH1"/>
<dbReference type="EMBL" id="CP109535">
    <property type="protein sequence ID" value="WTY93444.1"/>
    <property type="molecule type" value="Genomic_DNA"/>
</dbReference>
<proteinExistence type="predicted"/>